<evidence type="ECO:0000256" key="2">
    <source>
        <dbReference type="SAM" id="Phobius"/>
    </source>
</evidence>
<proteinExistence type="predicted"/>
<protein>
    <submittedName>
        <fullName evidence="4">Uncharacterized protein</fullName>
    </submittedName>
</protein>
<comment type="caution">
    <text evidence="4">The sequence shown here is derived from an EMBL/GenBank/DDBJ whole genome shotgun (WGS) entry which is preliminary data.</text>
</comment>
<feature type="chain" id="PRO_5028799994" evidence="3">
    <location>
        <begin position="21"/>
        <end position="251"/>
    </location>
</feature>
<keyword evidence="2" id="KW-0472">Membrane</keyword>
<name>A0A7C8I396_9PLEO</name>
<keyword evidence="5" id="KW-1185">Reference proteome</keyword>
<gene>
    <name evidence="4" type="ORF">BDV95DRAFT_599521</name>
</gene>
<dbReference type="EMBL" id="JAADJZ010000031">
    <property type="protein sequence ID" value="KAF2865833.1"/>
    <property type="molecule type" value="Genomic_DNA"/>
</dbReference>
<keyword evidence="3" id="KW-0732">Signal</keyword>
<evidence type="ECO:0000256" key="3">
    <source>
        <dbReference type="SAM" id="SignalP"/>
    </source>
</evidence>
<keyword evidence="2" id="KW-0812">Transmembrane</keyword>
<organism evidence="4 5">
    <name type="scientific">Massariosphaeria phaeospora</name>
    <dbReference type="NCBI Taxonomy" id="100035"/>
    <lineage>
        <taxon>Eukaryota</taxon>
        <taxon>Fungi</taxon>
        <taxon>Dikarya</taxon>
        <taxon>Ascomycota</taxon>
        <taxon>Pezizomycotina</taxon>
        <taxon>Dothideomycetes</taxon>
        <taxon>Pleosporomycetidae</taxon>
        <taxon>Pleosporales</taxon>
        <taxon>Pleosporales incertae sedis</taxon>
        <taxon>Massariosphaeria</taxon>
    </lineage>
</organism>
<dbReference type="Proteomes" id="UP000481861">
    <property type="component" value="Unassembled WGS sequence"/>
</dbReference>
<reference evidence="4 5" key="1">
    <citation type="submission" date="2020-01" db="EMBL/GenBank/DDBJ databases">
        <authorList>
            <consortium name="DOE Joint Genome Institute"/>
            <person name="Haridas S."/>
            <person name="Albert R."/>
            <person name="Binder M."/>
            <person name="Bloem J."/>
            <person name="Labutti K."/>
            <person name="Salamov A."/>
            <person name="Andreopoulos B."/>
            <person name="Baker S.E."/>
            <person name="Barry K."/>
            <person name="Bills G."/>
            <person name="Bluhm B.H."/>
            <person name="Cannon C."/>
            <person name="Castanera R."/>
            <person name="Culley D.E."/>
            <person name="Daum C."/>
            <person name="Ezra D."/>
            <person name="Gonzalez J.B."/>
            <person name="Henrissat B."/>
            <person name="Kuo A."/>
            <person name="Liang C."/>
            <person name="Lipzen A."/>
            <person name="Lutzoni F."/>
            <person name="Magnuson J."/>
            <person name="Mondo S."/>
            <person name="Nolan M."/>
            <person name="Ohm R."/>
            <person name="Pangilinan J."/>
            <person name="Park H.-J.H."/>
            <person name="Ramirez L."/>
            <person name="Alfaro M."/>
            <person name="Sun H."/>
            <person name="Tritt A."/>
            <person name="Yoshinaga Y."/>
            <person name="Zwiers L.-H.L."/>
            <person name="Turgeon B.G."/>
            <person name="Goodwin S.B."/>
            <person name="Spatafora J.W."/>
            <person name="Crous P.W."/>
            <person name="Grigoriev I.V."/>
        </authorList>
    </citation>
    <scope>NUCLEOTIDE SEQUENCE [LARGE SCALE GENOMIC DNA]</scope>
    <source>
        <strain evidence="4 5">CBS 611.86</strain>
    </source>
</reference>
<evidence type="ECO:0000313" key="4">
    <source>
        <dbReference type="EMBL" id="KAF2865833.1"/>
    </source>
</evidence>
<evidence type="ECO:0000313" key="5">
    <source>
        <dbReference type="Proteomes" id="UP000481861"/>
    </source>
</evidence>
<dbReference type="OrthoDB" id="4157427at2759"/>
<keyword evidence="2" id="KW-1133">Transmembrane helix</keyword>
<feature type="transmembrane region" description="Helical" evidence="2">
    <location>
        <begin position="148"/>
        <end position="171"/>
    </location>
</feature>
<accession>A0A7C8I396</accession>
<feature type="signal peptide" evidence="3">
    <location>
        <begin position="1"/>
        <end position="20"/>
    </location>
</feature>
<feature type="region of interest" description="Disordered" evidence="1">
    <location>
        <begin position="117"/>
        <end position="140"/>
    </location>
</feature>
<feature type="compositionally biased region" description="Low complexity" evidence="1">
    <location>
        <begin position="117"/>
        <end position="139"/>
    </location>
</feature>
<sequence length="251" mass="26851">MLSAILLQVFLFGTFSVVTSSDITTYSDTKCGKSFFNFDGPNGYPDGVCTKLQLAANQSAQIVGLEPGCAVTLYGPDETFQPCSSSIKIVGQIATCYNSSWAYFSIDGCRNPNLPITPSSLTTSTPTPTSTSTSTSTPLDNNSNHTGVIVGGFVGGVAAIAFAFTAAFLILRRRMRRCIKPLPSLPTYELSGERGLLEITYPGKVARTEQKAAFEMGRNSVYVPPVELQGDTLVGHDKKGMNSLTRIHLVP</sequence>
<evidence type="ECO:0000256" key="1">
    <source>
        <dbReference type="SAM" id="MobiDB-lite"/>
    </source>
</evidence>
<dbReference type="AlphaFoldDB" id="A0A7C8I396"/>